<keyword evidence="3" id="KW-1185">Reference proteome</keyword>
<feature type="chain" id="PRO_5038454126" description="Secreted protein" evidence="1">
    <location>
        <begin position="30"/>
        <end position="75"/>
    </location>
</feature>
<reference evidence="2" key="1">
    <citation type="journal article" date="2019" name="bioRxiv">
        <title>The Genome of the Zebra Mussel, Dreissena polymorpha: A Resource for Invasive Species Research.</title>
        <authorList>
            <person name="McCartney M.A."/>
            <person name="Auch B."/>
            <person name="Kono T."/>
            <person name="Mallez S."/>
            <person name="Zhang Y."/>
            <person name="Obille A."/>
            <person name="Becker A."/>
            <person name="Abrahante J.E."/>
            <person name="Garbe J."/>
            <person name="Badalamenti J.P."/>
            <person name="Herman A."/>
            <person name="Mangelson H."/>
            <person name="Liachko I."/>
            <person name="Sullivan S."/>
            <person name="Sone E.D."/>
            <person name="Koren S."/>
            <person name="Silverstein K.A.T."/>
            <person name="Beckman K.B."/>
            <person name="Gohl D.M."/>
        </authorList>
    </citation>
    <scope>NUCLEOTIDE SEQUENCE</scope>
    <source>
        <strain evidence="2">Duluth1</strain>
        <tissue evidence="2">Whole animal</tissue>
    </source>
</reference>
<dbReference type="AlphaFoldDB" id="A0A9D4RRF7"/>
<protein>
    <recommendedName>
        <fullName evidence="4">Secreted protein</fullName>
    </recommendedName>
</protein>
<feature type="signal peptide" evidence="1">
    <location>
        <begin position="1"/>
        <end position="29"/>
    </location>
</feature>
<evidence type="ECO:0000313" key="3">
    <source>
        <dbReference type="Proteomes" id="UP000828390"/>
    </source>
</evidence>
<proteinExistence type="predicted"/>
<evidence type="ECO:0000256" key="1">
    <source>
        <dbReference type="SAM" id="SignalP"/>
    </source>
</evidence>
<name>A0A9D4RRF7_DREPO</name>
<accession>A0A9D4RRF7</accession>
<evidence type="ECO:0008006" key="4">
    <source>
        <dbReference type="Google" id="ProtNLM"/>
    </source>
</evidence>
<organism evidence="2 3">
    <name type="scientific">Dreissena polymorpha</name>
    <name type="common">Zebra mussel</name>
    <name type="synonym">Mytilus polymorpha</name>
    <dbReference type="NCBI Taxonomy" id="45954"/>
    <lineage>
        <taxon>Eukaryota</taxon>
        <taxon>Metazoa</taxon>
        <taxon>Spiralia</taxon>
        <taxon>Lophotrochozoa</taxon>
        <taxon>Mollusca</taxon>
        <taxon>Bivalvia</taxon>
        <taxon>Autobranchia</taxon>
        <taxon>Heteroconchia</taxon>
        <taxon>Euheterodonta</taxon>
        <taxon>Imparidentia</taxon>
        <taxon>Neoheterodontei</taxon>
        <taxon>Myida</taxon>
        <taxon>Dreissenoidea</taxon>
        <taxon>Dreissenidae</taxon>
        <taxon>Dreissena</taxon>
    </lineage>
</organism>
<sequence>MQHSSNASTKHVLLVALACVYFAVRPASPAVSRPSTMVLQNNEFSNVVVAIHESLPENAALIDTLNVPSKFCVCY</sequence>
<gene>
    <name evidence="2" type="ORF">DPMN_000167</name>
</gene>
<evidence type="ECO:0000313" key="2">
    <source>
        <dbReference type="EMBL" id="KAH3876328.1"/>
    </source>
</evidence>
<reference evidence="2" key="2">
    <citation type="submission" date="2020-11" db="EMBL/GenBank/DDBJ databases">
        <authorList>
            <person name="McCartney M.A."/>
            <person name="Auch B."/>
            <person name="Kono T."/>
            <person name="Mallez S."/>
            <person name="Becker A."/>
            <person name="Gohl D.M."/>
            <person name="Silverstein K.A.T."/>
            <person name="Koren S."/>
            <person name="Bechman K.B."/>
            <person name="Herman A."/>
            <person name="Abrahante J.E."/>
            <person name="Garbe J."/>
        </authorList>
    </citation>
    <scope>NUCLEOTIDE SEQUENCE</scope>
    <source>
        <strain evidence="2">Duluth1</strain>
        <tissue evidence="2">Whole animal</tissue>
    </source>
</reference>
<dbReference type="Proteomes" id="UP000828390">
    <property type="component" value="Unassembled WGS sequence"/>
</dbReference>
<keyword evidence="1" id="KW-0732">Signal</keyword>
<comment type="caution">
    <text evidence="2">The sequence shown here is derived from an EMBL/GenBank/DDBJ whole genome shotgun (WGS) entry which is preliminary data.</text>
</comment>
<dbReference type="EMBL" id="JAIWYP010000001">
    <property type="protein sequence ID" value="KAH3876328.1"/>
    <property type="molecule type" value="Genomic_DNA"/>
</dbReference>